<proteinExistence type="predicted"/>
<sequence length="87" mass="9872">MLRLLPWLVTVALTVYAVVDCIQTDDSRIRNLPKVMWILLVLLFPLVGPIAWLLAGRPPKPKRGRGPSPQPRPPRGPDDDPDFLRRL</sequence>
<reference evidence="10" key="1">
    <citation type="journal article" date="2019" name="Int. J. Syst. Evol. Microbiol.">
        <title>The Global Catalogue of Microorganisms (GCM) 10K type strain sequencing project: providing services to taxonomists for standard genome sequencing and annotation.</title>
        <authorList>
            <consortium name="The Broad Institute Genomics Platform"/>
            <consortium name="The Broad Institute Genome Sequencing Center for Infectious Disease"/>
            <person name="Wu L."/>
            <person name="Ma J."/>
        </authorList>
    </citation>
    <scope>NUCLEOTIDE SEQUENCE [LARGE SCALE GENOMIC DNA]</scope>
    <source>
        <strain evidence="10">JCM 16378</strain>
    </source>
</reference>
<keyword evidence="2" id="KW-1003">Cell membrane</keyword>
<gene>
    <name evidence="9" type="ORF">GCM10009867_15060</name>
</gene>
<comment type="caution">
    <text evidence="9">The sequence shown here is derived from an EMBL/GenBank/DDBJ whole genome shotgun (WGS) entry which is preliminary data.</text>
</comment>
<evidence type="ECO:0000256" key="6">
    <source>
        <dbReference type="SAM" id="MobiDB-lite"/>
    </source>
</evidence>
<keyword evidence="10" id="KW-1185">Reference proteome</keyword>
<feature type="transmembrane region" description="Helical" evidence="7">
    <location>
        <begin position="35"/>
        <end position="55"/>
    </location>
</feature>
<protein>
    <recommendedName>
        <fullName evidence="8">Cardiolipin synthase N-terminal domain-containing protein</fullName>
    </recommendedName>
</protein>
<feature type="domain" description="Cardiolipin synthase N-terminal" evidence="8">
    <location>
        <begin position="12"/>
        <end position="57"/>
    </location>
</feature>
<organism evidence="9 10">
    <name type="scientific">Pedococcus aerophilus</name>
    <dbReference type="NCBI Taxonomy" id="436356"/>
    <lineage>
        <taxon>Bacteria</taxon>
        <taxon>Bacillati</taxon>
        <taxon>Actinomycetota</taxon>
        <taxon>Actinomycetes</taxon>
        <taxon>Micrococcales</taxon>
        <taxon>Intrasporangiaceae</taxon>
        <taxon>Pedococcus</taxon>
    </lineage>
</organism>
<accession>A0ABP6H2E1</accession>
<evidence type="ECO:0000259" key="8">
    <source>
        <dbReference type="Pfam" id="PF13396"/>
    </source>
</evidence>
<evidence type="ECO:0000256" key="7">
    <source>
        <dbReference type="SAM" id="Phobius"/>
    </source>
</evidence>
<dbReference type="Proteomes" id="UP001501326">
    <property type="component" value="Unassembled WGS sequence"/>
</dbReference>
<keyword evidence="3 7" id="KW-0812">Transmembrane</keyword>
<evidence type="ECO:0000256" key="3">
    <source>
        <dbReference type="ARBA" id="ARBA00022692"/>
    </source>
</evidence>
<feature type="compositionally biased region" description="Basic and acidic residues" evidence="6">
    <location>
        <begin position="75"/>
        <end position="87"/>
    </location>
</feature>
<keyword evidence="4 7" id="KW-1133">Transmembrane helix</keyword>
<dbReference type="InterPro" id="IPR027379">
    <property type="entry name" value="CLS_N"/>
</dbReference>
<evidence type="ECO:0000256" key="1">
    <source>
        <dbReference type="ARBA" id="ARBA00004651"/>
    </source>
</evidence>
<dbReference type="RefSeq" id="WP_344191744.1">
    <property type="nucleotide sequence ID" value="NZ_BAAARN010000001.1"/>
</dbReference>
<evidence type="ECO:0000256" key="2">
    <source>
        <dbReference type="ARBA" id="ARBA00022475"/>
    </source>
</evidence>
<evidence type="ECO:0000313" key="9">
    <source>
        <dbReference type="EMBL" id="GAA2734604.1"/>
    </source>
</evidence>
<evidence type="ECO:0000313" key="10">
    <source>
        <dbReference type="Proteomes" id="UP001501326"/>
    </source>
</evidence>
<name>A0ABP6H2E1_9MICO</name>
<dbReference type="EMBL" id="BAAARN010000001">
    <property type="protein sequence ID" value="GAA2734604.1"/>
    <property type="molecule type" value="Genomic_DNA"/>
</dbReference>
<evidence type="ECO:0000256" key="4">
    <source>
        <dbReference type="ARBA" id="ARBA00022989"/>
    </source>
</evidence>
<keyword evidence="5 7" id="KW-0472">Membrane</keyword>
<feature type="region of interest" description="Disordered" evidence="6">
    <location>
        <begin position="56"/>
        <end position="87"/>
    </location>
</feature>
<evidence type="ECO:0000256" key="5">
    <source>
        <dbReference type="ARBA" id="ARBA00023136"/>
    </source>
</evidence>
<dbReference type="Pfam" id="PF13396">
    <property type="entry name" value="PLDc_N"/>
    <property type="match status" value="1"/>
</dbReference>
<comment type="subcellular location">
    <subcellularLocation>
        <location evidence="1">Cell membrane</location>
        <topology evidence="1">Multi-pass membrane protein</topology>
    </subcellularLocation>
</comment>